<gene>
    <name evidence="2" type="ORF">FCV50_06980</name>
</gene>
<dbReference type="GO" id="GO:0006310">
    <property type="term" value="P:DNA recombination"/>
    <property type="evidence" value="ECO:0007669"/>
    <property type="project" value="UniProtKB-KW"/>
</dbReference>
<organism evidence="2 3">
    <name type="scientific">Vibrio kanaloae</name>
    <dbReference type="NCBI Taxonomy" id="170673"/>
    <lineage>
        <taxon>Bacteria</taxon>
        <taxon>Pseudomonadati</taxon>
        <taxon>Pseudomonadota</taxon>
        <taxon>Gammaproteobacteria</taxon>
        <taxon>Vibrionales</taxon>
        <taxon>Vibrionaceae</taxon>
        <taxon>Vibrio</taxon>
    </lineage>
</organism>
<dbReference type="SUPFAM" id="SSF56349">
    <property type="entry name" value="DNA breaking-rejoining enzymes"/>
    <property type="match status" value="1"/>
</dbReference>
<accession>A0A4U1ZHL4</accession>
<sequence>MDYITNEFEEYTSPLTGEVIKFNPSSRAFCILKTPTKEEFNELLQEYVNAKIQITWRELLEPLNKDLSKINGDRIRLFAATKASGSDKKFMPTYIFADSYTKAIGEETSYQCHLKVESFSIEEQKKLAEAIKPNSLEEAKSLFKEGSFHHNDALGYRFIDEVIKPQDNFTEAVNAMASLLNEVVADSGIKSKRFRLQHSNKTPRNTLELLSFLHAKGYVLFPYVRKLSEDPFEYWMLHKNNVRHCEYPELVNPDAYEFVDRIHQASEASRANKRLGSNAKTMVKASTFTRIEQISDELLDRQVELYEENYQTSSSSETTTRTNGSAFNAYTNMCRDIFNSKHNNPALKLKHRKYMRKTKKTIYELADFSLYSDKLPELKIWTELLSQYCLSINDTQFQLRISSARYFLDWLSGLEHIPQSPLEIVRTIHVNDYAEGNTLRNHLKNRYSLKASNRHLSMYRQFFDFCHDTLYKNPDNRESLSTFVNPVDTKWDRFAEGSSPGSKRTPIESRIMNEIRNLIIEDDYAFPKKAFSFSYVHLTNHETGEYEHNVFCPSVANLLYFMLWIPIRKIQAQLLDSGEGDDFIYDFDLEKFVKNENKIGNEKRQEGLLQTLPSGVLGITDVLGLHITTNKTSDDGYDIPWVCDELLASLKNQYQWLRKYSPYPERRGKDSLGKLLTEESIMTDKTFYCLFRDPSQQRSDDQSKPVATHIITKAWGLLCNEAEKRINRKLPETHRKISLTKEGAPTESRYDIHTLRVSGITDLLDKGVPLGIVQKFVAGHKTYMMTLHYDNPSHAKVREYLEAARTKDSNVSDFEFIESEIDQVIEHFVTNQAYANNKYTAFDALKKNAGIVSIKLSGICPGASCEEGGLDPYKKTGVPVPVGDRGPSCPQCRFWITGPMFLLGQVVEGNQLIRKIKKKVIAIDKIRESIIDAEDNGNTQLYNKLSGREERELRILSNMLTEWSERMKFYEASVRKLDAWIAYKDKNHEENSSLPISMFSKSTEEEIRYGFSQSSNLELTHFLSTVSEFLPEFIDSDDTSVPDLEQAIARFMAMNNLGDILFKLNDEQRLQATNLMTDALISNVGAECAENLLNGDVALSEFPELSRQVIELVSKSEEKIFRLDANTFESIGSN</sequence>
<dbReference type="EMBL" id="SYUV01000020">
    <property type="protein sequence ID" value="TKF33622.1"/>
    <property type="molecule type" value="Genomic_DNA"/>
</dbReference>
<dbReference type="RefSeq" id="WP_136979785.1">
    <property type="nucleotide sequence ID" value="NZ_SYUV01000020.1"/>
</dbReference>
<dbReference type="AlphaFoldDB" id="A0A4U1ZHL4"/>
<protein>
    <submittedName>
        <fullName evidence="2">Uncharacterized protein</fullName>
    </submittedName>
</protein>
<keyword evidence="1" id="KW-0233">DNA recombination</keyword>
<evidence type="ECO:0000313" key="2">
    <source>
        <dbReference type="EMBL" id="TKF33622.1"/>
    </source>
</evidence>
<dbReference type="GO" id="GO:0003677">
    <property type="term" value="F:DNA binding"/>
    <property type="evidence" value="ECO:0007669"/>
    <property type="project" value="InterPro"/>
</dbReference>
<dbReference type="InterPro" id="IPR013762">
    <property type="entry name" value="Integrase-like_cat_sf"/>
</dbReference>
<dbReference type="Pfam" id="PF13009">
    <property type="entry name" value="Integrase_2"/>
    <property type="match status" value="1"/>
</dbReference>
<comment type="caution">
    <text evidence="2">The sequence shown here is derived from an EMBL/GenBank/DDBJ whole genome shotgun (WGS) entry which is preliminary data.</text>
</comment>
<dbReference type="Gene3D" id="1.10.443.10">
    <property type="entry name" value="Intergrase catalytic core"/>
    <property type="match status" value="1"/>
</dbReference>
<evidence type="ECO:0000313" key="3">
    <source>
        <dbReference type="Proteomes" id="UP000307574"/>
    </source>
</evidence>
<dbReference type="InterPro" id="IPR011010">
    <property type="entry name" value="DNA_brk_join_enz"/>
</dbReference>
<proteinExistence type="predicted"/>
<reference evidence="2 3" key="1">
    <citation type="submission" date="2019-04" db="EMBL/GenBank/DDBJ databases">
        <title>A reverse ecology approach based on a biological definition of microbial populations.</title>
        <authorList>
            <person name="Arevalo P."/>
            <person name="Vaninsberghe D."/>
            <person name="Elsherbini J."/>
            <person name="Gore J."/>
            <person name="Polz M."/>
        </authorList>
    </citation>
    <scope>NUCLEOTIDE SEQUENCE [LARGE SCALE GENOMIC DNA]</scope>
    <source>
        <strain evidence="2 3">10N.261.46.F4</strain>
    </source>
</reference>
<name>A0A4U1ZHL4_9VIBR</name>
<dbReference type="Proteomes" id="UP000307574">
    <property type="component" value="Unassembled WGS sequence"/>
</dbReference>
<dbReference type="GO" id="GO:0015074">
    <property type="term" value="P:DNA integration"/>
    <property type="evidence" value="ECO:0007669"/>
    <property type="project" value="InterPro"/>
</dbReference>
<dbReference type="InterPro" id="IPR024965">
    <property type="entry name" value="Putative_integrase"/>
</dbReference>
<evidence type="ECO:0000256" key="1">
    <source>
        <dbReference type="ARBA" id="ARBA00023172"/>
    </source>
</evidence>